<protein>
    <recommendedName>
        <fullName evidence="5">Integrase catalytic domain-containing protein</fullName>
    </recommendedName>
</protein>
<feature type="region of interest" description="Disordered" evidence="1">
    <location>
        <begin position="593"/>
        <end position="623"/>
    </location>
</feature>
<feature type="compositionally biased region" description="Basic and acidic residues" evidence="1">
    <location>
        <begin position="602"/>
        <end position="613"/>
    </location>
</feature>
<organism evidence="2">
    <name type="scientific">Xanthomonas campestris pv. juglandis</name>
    <name type="common">Xanthomonas arboricola pv. juglandis</name>
    <dbReference type="NCBI Taxonomy" id="195709"/>
    <lineage>
        <taxon>Bacteria</taxon>
        <taxon>Pseudomonadati</taxon>
        <taxon>Pseudomonadota</taxon>
        <taxon>Gammaproteobacteria</taxon>
        <taxon>Lysobacterales</taxon>
        <taxon>Lysobacteraceae</taxon>
        <taxon>Xanthomonas</taxon>
    </lineage>
</organism>
<name>A0A2N7UZ26_XANCJ</name>
<proteinExistence type="predicted"/>
<evidence type="ECO:0000313" key="4">
    <source>
        <dbReference type="Proteomes" id="UP000514411"/>
    </source>
</evidence>
<evidence type="ECO:0000256" key="1">
    <source>
        <dbReference type="SAM" id="MobiDB-lite"/>
    </source>
</evidence>
<evidence type="ECO:0000313" key="2">
    <source>
        <dbReference type="EMBL" id="CAD0327356.1"/>
    </source>
</evidence>
<gene>
    <name evidence="3" type="ORF">XSP_002090</name>
    <name evidence="2" type="ORF">XSP_002107</name>
</gene>
<accession>A0A2N7UZ26</accession>
<evidence type="ECO:0008006" key="5">
    <source>
        <dbReference type="Google" id="ProtNLM"/>
    </source>
</evidence>
<reference evidence="2 4" key="1">
    <citation type="submission" date="2020-07" db="EMBL/GenBank/DDBJ databases">
        <authorList>
            <person name="Teixeira M."/>
        </authorList>
    </citation>
    <scope>NUCLEOTIDE SEQUENCE</scope>
    <source>
        <strain evidence="3">3</strain>
        <strain evidence="2">Xanthomonas arboricola pv. juglandis CPBF 427</strain>
    </source>
</reference>
<dbReference type="EMBL" id="LR824643">
    <property type="protein sequence ID" value="CAD0327356.1"/>
    <property type="molecule type" value="Genomic_DNA"/>
</dbReference>
<dbReference type="AlphaFoldDB" id="A0A2N7UZ26"/>
<dbReference type="EMBL" id="LR861807">
    <property type="protein sequence ID" value="CAD1791974.1"/>
    <property type="molecule type" value="Genomic_DNA"/>
</dbReference>
<sequence>MGSRLTLKTTPPERLVLASWAMPSLEGLDAAETKRFYSLKEAITDYVHGSRITQLLQAKSIWREVFYRAYDKCVALDGRGMPIGWVGLLPYLEIQPRQRRKPLPKHQSKGLAGALAQFLRQNSDIAAALESYLLLNAKRKPGGEAGVRHKSVHMEFLRLCEAKDPDMQSWPFTSRRRGATAVRGFTKAFLIQHYDAIVATQYGDKAATKAKAGNGHGSRLVACMPMDIVEMDEHAMGCIGTVRIETPEGFRFLDAGRMTLLLLVDRHKGWIMAFKVIFREAANVGDAMDVLHAGVLGEPDWAHRKDGQLATRPLADLDDRFGWCGFNCLLLDNALIHLADELVSRVMSLSGCAVNFGPIKTPARRQLVERVFNELERAGFKRLPQTTGAGPQDPRRQKAEEAARACILSEREIVTLVSNLLRNFNEKMGKANLAASPAQRMHALICGPERDQYQFPFLPPLREGEADLSKSIITVPIRGNKATGRRPYFSFLEVDYTNPAMAKDWALLDEQVDLQLHVARTNIRFIEAFCRQRPLGTCQAGGRWRWSDHSIDLRRQINQLLREGYIENDRNEDVVAAFLKKVADEYVRAKSKSKPAKAAMRHVGDHNARRDVPGDAPTNSTQVKQAEVAVTDLLDRASESKSSHYMQWDDIGAFNGDRHDY</sequence>
<dbReference type="Proteomes" id="UP000514411">
    <property type="component" value="Chromosome"/>
</dbReference>
<dbReference type="RefSeq" id="WP_047124426.1">
    <property type="nucleotide sequence ID" value="NZ_CP012251.1"/>
</dbReference>
<evidence type="ECO:0000313" key="3">
    <source>
        <dbReference type="EMBL" id="CAD1791974.1"/>
    </source>
</evidence>